<sequence>EVSRETKRSHSVTVSFAHQMGDQTDSANEQSGLSWFWVKNSIEKRSIGKNNGDALSTYMLIPHILS</sequence>
<keyword evidence="3" id="KW-1185">Reference proteome</keyword>
<accession>A0ABC8U7T4</accession>
<dbReference type="AlphaFoldDB" id="A0ABC8U7T4"/>
<feature type="region of interest" description="Disordered" evidence="1">
    <location>
        <begin position="1"/>
        <end position="27"/>
    </location>
</feature>
<reference evidence="2 3" key="1">
    <citation type="submission" date="2024-02" db="EMBL/GenBank/DDBJ databases">
        <authorList>
            <person name="Vignale AGUSTIN F."/>
            <person name="Sosa J E."/>
            <person name="Modenutti C."/>
        </authorList>
    </citation>
    <scope>NUCLEOTIDE SEQUENCE [LARGE SCALE GENOMIC DNA]</scope>
</reference>
<comment type="caution">
    <text evidence="2">The sequence shown here is derived from an EMBL/GenBank/DDBJ whole genome shotgun (WGS) entry which is preliminary data.</text>
</comment>
<proteinExistence type="predicted"/>
<name>A0ABC8U7T4_9AQUA</name>
<feature type="non-terminal residue" evidence="2">
    <location>
        <position position="1"/>
    </location>
</feature>
<protein>
    <submittedName>
        <fullName evidence="2">Uncharacterized protein</fullName>
    </submittedName>
</protein>
<organism evidence="2 3">
    <name type="scientific">Ilex paraguariensis</name>
    <name type="common">yerba mate</name>
    <dbReference type="NCBI Taxonomy" id="185542"/>
    <lineage>
        <taxon>Eukaryota</taxon>
        <taxon>Viridiplantae</taxon>
        <taxon>Streptophyta</taxon>
        <taxon>Embryophyta</taxon>
        <taxon>Tracheophyta</taxon>
        <taxon>Spermatophyta</taxon>
        <taxon>Magnoliopsida</taxon>
        <taxon>eudicotyledons</taxon>
        <taxon>Gunneridae</taxon>
        <taxon>Pentapetalae</taxon>
        <taxon>asterids</taxon>
        <taxon>campanulids</taxon>
        <taxon>Aquifoliales</taxon>
        <taxon>Aquifoliaceae</taxon>
        <taxon>Ilex</taxon>
    </lineage>
</organism>
<dbReference type="EMBL" id="CAUOFW020007168">
    <property type="protein sequence ID" value="CAK9177816.1"/>
    <property type="molecule type" value="Genomic_DNA"/>
</dbReference>
<dbReference type="Proteomes" id="UP001642360">
    <property type="component" value="Unassembled WGS sequence"/>
</dbReference>
<evidence type="ECO:0000313" key="3">
    <source>
        <dbReference type="Proteomes" id="UP001642360"/>
    </source>
</evidence>
<gene>
    <name evidence="2" type="ORF">ILEXP_LOCUS47736</name>
</gene>
<evidence type="ECO:0000256" key="1">
    <source>
        <dbReference type="SAM" id="MobiDB-lite"/>
    </source>
</evidence>
<feature type="compositionally biased region" description="Polar residues" evidence="1">
    <location>
        <begin position="11"/>
        <end position="27"/>
    </location>
</feature>
<evidence type="ECO:0000313" key="2">
    <source>
        <dbReference type="EMBL" id="CAK9177816.1"/>
    </source>
</evidence>